<evidence type="ECO:0000313" key="4">
    <source>
        <dbReference type="Proteomes" id="UP000031802"/>
    </source>
</evidence>
<dbReference type="InterPro" id="IPR029057">
    <property type="entry name" value="PRTase-like"/>
</dbReference>
<feature type="domain" description="Phosphoribosyltransferase" evidence="2">
    <location>
        <begin position="85"/>
        <end position="173"/>
    </location>
</feature>
<keyword evidence="3" id="KW-0328">Glycosyltransferase</keyword>
<dbReference type="Pfam" id="PF00156">
    <property type="entry name" value="Pribosyltran"/>
    <property type="match status" value="1"/>
</dbReference>
<name>A0A0B8T4C7_9SPHI</name>
<keyword evidence="4" id="KW-1185">Reference proteome</keyword>
<evidence type="ECO:0000256" key="1">
    <source>
        <dbReference type="ARBA" id="ARBA00008007"/>
    </source>
</evidence>
<evidence type="ECO:0000259" key="2">
    <source>
        <dbReference type="Pfam" id="PF00156"/>
    </source>
</evidence>
<dbReference type="eggNOG" id="COG1040">
    <property type="taxonomic scope" value="Bacteria"/>
</dbReference>
<dbReference type="GO" id="GO:0016757">
    <property type="term" value="F:glycosyltransferase activity"/>
    <property type="evidence" value="ECO:0007669"/>
    <property type="project" value="UniProtKB-KW"/>
</dbReference>
<dbReference type="EMBL" id="JJMU01000024">
    <property type="protein sequence ID" value="KGE14448.1"/>
    <property type="molecule type" value="Genomic_DNA"/>
</dbReference>
<dbReference type="CDD" id="cd06223">
    <property type="entry name" value="PRTases_typeI"/>
    <property type="match status" value="1"/>
</dbReference>
<dbReference type="InterPro" id="IPR000836">
    <property type="entry name" value="PRTase_dom"/>
</dbReference>
<dbReference type="AlphaFoldDB" id="A0A0B8T4C7"/>
<protein>
    <submittedName>
        <fullName evidence="3">Phosphoribosyltransferase</fullName>
    </submittedName>
</protein>
<sequence length="175" mass="19480">MRRIQYQATIEMAAAFLSFSESSLVQTLMHKLKYENELQVGLYLGSEFGHQLLTSPHFRDIDVVIPVPLHPKKKKSRGYNQCDSVAQGIASILKLPVNTIDFVRLLNNPSQTNMHRMERYDNVENIFRCLNPTAFEGKHVLLVDDVLTTGATIGSAARCLNSAGCRVSVATLAMA</sequence>
<comment type="caution">
    <text evidence="3">The sequence shown here is derived from an EMBL/GenBank/DDBJ whole genome shotgun (WGS) entry which is preliminary data.</text>
</comment>
<reference evidence="4" key="1">
    <citation type="submission" date="2014-04" db="EMBL/GenBank/DDBJ databases">
        <title>Whole-Genome optical mapping and complete genome sequence of Sphingobacterium deserti sp. nov., a new spaces isolated from desert in the west of China.</title>
        <authorList>
            <person name="Teng C."/>
            <person name="Zhou Z."/>
            <person name="Li X."/>
            <person name="Chen M."/>
            <person name="Lin M."/>
            <person name="Wang L."/>
            <person name="Su S."/>
            <person name="Zhang C."/>
            <person name="Zhang W."/>
        </authorList>
    </citation>
    <scope>NUCLEOTIDE SEQUENCE [LARGE SCALE GENOMIC DNA]</scope>
    <source>
        <strain evidence="4">ACCC05744</strain>
    </source>
</reference>
<gene>
    <name evidence="3" type="ORF">DI53_1477</name>
</gene>
<dbReference type="PANTHER" id="PTHR47505:SF1">
    <property type="entry name" value="DNA UTILIZATION PROTEIN YHGH"/>
    <property type="match status" value="1"/>
</dbReference>
<proteinExistence type="inferred from homology"/>
<reference evidence="3 4" key="2">
    <citation type="journal article" date="2015" name="PLoS ONE">
        <title>Whole-Genome Optical Mapping and Finished Genome Sequence of Sphingobacterium deserti sp. nov., a New Species Isolated from the Western Desert of China.</title>
        <authorList>
            <person name="Teng C."/>
            <person name="Zhou Z."/>
            <person name="Molnar I."/>
            <person name="Li X."/>
            <person name="Tang R."/>
            <person name="Chen M."/>
            <person name="Wang L."/>
            <person name="Su S."/>
            <person name="Zhang W."/>
            <person name="Lin M."/>
        </authorList>
    </citation>
    <scope>NUCLEOTIDE SEQUENCE [LARGE SCALE GENOMIC DNA]</scope>
    <source>
        <strain evidence="4">ACCC05744</strain>
    </source>
</reference>
<dbReference type="Gene3D" id="3.40.50.2020">
    <property type="match status" value="1"/>
</dbReference>
<dbReference type="Proteomes" id="UP000031802">
    <property type="component" value="Unassembled WGS sequence"/>
</dbReference>
<dbReference type="STRING" id="1229276.DI53_1477"/>
<evidence type="ECO:0000313" key="3">
    <source>
        <dbReference type="EMBL" id="KGE14448.1"/>
    </source>
</evidence>
<keyword evidence="3" id="KW-0808">Transferase</keyword>
<dbReference type="PANTHER" id="PTHR47505">
    <property type="entry name" value="DNA UTILIZATION PROTEIN YHGH"/>
    <property type="match status" value="1"/>
</dbReference>
<comment type="similarity">
    <text evidence="1">Belongs to the ComF/GntX family.</text>
</comment>
<dbReference type="PATRIC" id="fig|1229276.3.peg.1529"/>
<organism evidence="3 4">
    <name type="scientific">Sphingobacterium deserti</name>
    <dbReference type="NCBI Taxonomy" id="1229276"/>
    <lineage>
        <taxon>Bacteria</taxon>
        <taxon>Pseudomonadati</taxon>
        <taxon>Bacteroidota</taxon>
        <taxon>Sphingobacteriia</taxon>
        <taxon>Sphingobacteriales</taxon>
        <taxon>Sphingobacteriaceae</taxon>
        <taxon>Sphingobacterium</taxon>
    </lineage>
</organism>
<dbReference type="SUPFAM" id="SSF53271">
    <property type="entry name" value="PRTase-like"/>
    <property type="match status" value="1"/>
</dbReference>
<dbReference type="InterPro" id="IPR051910">
    <property type="entry name" value="ComF/GntX_DNA_util-trans"/>
</dbReference>
<accession>A0A0B8T4C7</accession>